<keyword evidence="2" id="KW-0812">Transmembrane</keyword>
<accession>A0ABW1KBG8</accession>
<evidence type="ECO:0000259" key="3">
    <source>
        <dbReference type="Pfam" id="PF11203"/>
    </source>
</evidence>
<organism evidence="4 5">
    <name type="scientific">Plantactinospora solaniradicis</name>
    <dbReference type="NCBI Taxonomy" id="1723736"/>
    <lineage>
        <taxon>Bacteria</taxon>
        <taxon>Bacillati</taxon>
        <taxon>Actinomycetota</taxon>
        <taxon>Actinomycetes</taxon>
        <taxon>Micromonosporales</taxon>
        <taxon>Micromonosporaceae</taxon>
        <taxon>Plantactinospora</taxon>
    </lineage>
</organism>
<dbReference type="Pfam" id="PF11203">
    <property type="entry name" value="EccE"/>
    <property type="match status" value="1"/>
</dbReference>
<dbReference type="Proteomes" id="UP001596203">
    <property type="component" value="Unassembled WGS sequence"/>
</dbReference>
<protein>
    <submittedName>
        <fullName evidence="4">Type VII secretion protein EccE</fullName>
    </submittedName>
</protein>
<comment type="caution">
    <text evidence="4">The sequence shown here is derived from an EMBL/GenBank/DDBJ whole genome shotgun (WGS) entry which is preliminary data.</text>
</comment>
<dbReference type="RefSeq" id="WP_377424221.1">
    <property type="nucleotide sequence ID" value="NZ_JBHSPR010000017.1"/>
</dbReference>
<evidence type="ECO:0000256" key="1">
    <source>
        <dbReference type="SAM" id="MobiDB-lite"/>
    </source>
</evidence>
<name>A0ABW1KBG8_9ACTN</name>
<feature type="region of interest" description="Disordered" evidence="1">
    <location>
        <begin position="1"/>
        <end position="21"/>
    </location>
</feature>
<gene>
    <name evidence="4" type="ORF">ACFP2T_20545</name>
</gene>
<feature type="transmembrane region" description="Helical" evidence="2">
    <location>
        <begin position="30"/>
        <end position="51"/>
    </location>
</feature>
<keyword evidence="2" id="KW-0472">Membrane</keyword>
<keyword evidence="2" id="KW-1133">Transmembrane helix</keyword>
<evidence type="ECO:0000256" key="2">
    <source>
        <dbReference type="SAM" id="Phobius"/>
    </source>
</evidence>
<feature type="transmembrane region" description="Helical" evidence="2">
    <location>
        <begin position="63"/>
        <end position="91"/>
    </location>
</feature>
<dbReference type="InterPro" id="IPR050051">
    <property type="entry name" value="EccE_dom"/>
</dbReference>
<feature type="domain" description="Type VII secretion system protein EccE" evidence="3">
    <location>
        <begin position="192"/>
        <end position="288"/>
    </location>
</feature>
<reference evidence="5" key="1">
    <citation type="journal article" date="2019" name="Int. J. Syst. Evol. Microbiol.">
        <title>The Global Catalogue of Microorganisms (GCM) 10K type strain sequencing project: providing services to taxonomists for standard genome sequencing and annotation.</title>
        <authorList>
            <consortium name="The Broad Institute Genomics Platform"/>
            <consortium name="The Broad Institute Genome Sequencing Center for Infectious Disease"/>
            <person name="Wu L."/>
            <person name="Ma J."/>
        </authorList>
    </citation>
    <scope>NUCLEOTIDE SEQUENCE [LARGE SCALE GENOMIC DNA]</scope>
    <source>
        <strain evidence="5">ZS-35-S2</strain>
    </source>
</reference>
<evidence type="ECO:0000313" key="5">
    <source>
        <dbReference type="Proteomes" id="UP001596203"/>
    </source>
</evidence>
<dbReference type="EMBL" id="JBHSPR010000017">
    <property type="protein sequence ID" value="MFC6018586.1"/>
    <property type="molecule type" value="Genomic_DNA"/>
</dbReference>
<sequence>MTVTAVPIRPGTDETHRSTPRPRFGTRVGWLLPVGVGRVAIWQLAVLAVLATGFRLALPTGLVLAFAALLLAATSVRIGGHCAYQWAAIFVRYRYRRRRRGAADQPAPTAVHSLAPRLLVQTQTDRLGNRAGVAAVGDETGYTAVVQIAPTAQPDPAMLVSALHRAFDRADNPVSGARLVGWAAPVGPAPVRVYWLALRYRYADAPWPALARGGGAAGGRRAAASAAQRLRSDLAEAGYPSTVLDTPELYHALFVAIGADRGAVSGSRYHAQESWRDWSVGQVRQACFTPRAAADQVRLIGLCAPGASFTCTAYALRRTAQGRVTATTTVRIGLPSSAPYTPGQVAAKLGVRLLATNGRHREHVLATLPLA</sequence>
<proteinExistence type="predicted"/>
<evidence type="ECO:0000313" key="4">
    <source>
        <dbReference type="EMBL" id="MFC6018586.1"/>
    </source>
</evidence>
<keyword evidence="5" id="KW-1185">Reference proteome</keyword>